<dbReference type="EMBL" id="AGNK02000907">
    <property type="status" value="NOT_ANNOTATED_CDS"/>
    <property type="molecule type" value="Genomic_DNA"/>
</dbReference>
<dbReference type="EnsemblPlants" id="KQL23697">
    <property type="protein sequence ID" value="KQL23697"/>
    <property type="gene ID" value="SETIT_0326091mg"/>
</dbReference>
<accession>A0A0Q3R100</accession>
<reference evidence="2" key="1">
    <citation type="journal article" date="2012" name="Nat. Biotechnol.">
        <title>Reference genome sequence of the model plant Setaria.</title>
        <authorList>
            <person name="Bennetzen J.L."/>
            <person name="Schmutz J."/>
            <person name="Wang H."/>
            <person name="Percifield R."/>
            <person name="Hawkins J."/>
            <person name="Pontaroli A.C."/>
            <person name="Estep M."/>
            <person name="Feng L."/>
            <person name="Vaughn J.N."/>
            <person name="Grimwood J."/>
            <person name="Jenkins J."/>
            <person name="Barry K."/>
            <person name="Lindquist E."/>
            <person name="Hellsten U."/>
            <person name="Deshpande S."/>
            <person name="Wang X."/>
            <person name="Wu X."/>
            <person name="Mitros T."/>
            <person name="Triplett J."/>
            <person name="Yang X."/>
            <person name="Ye C.Y."/>
            <person name="Mauro-Herrera M."/>
            <person name="Wang L."/>
            <person name="Li P."/>
            <person name="Sharma M."/>
            <person name="Sharma R."/>
            <person name="Ronald P.C."/>
            <person name="Panaud O."/>
            <person name="Kellogg E.A."/>
            <person name="Brutnell T.P."/>
            <person name="Doust A.N."/>
            <person name="Tuskan G.A."/>
            <person name="Rokhsar D."/>
            <person name="Devos K.M."/>
        </authorList>
    </citation>
    <scope>NUCLEOTIDE SEQUENCE [LARGE SCALE GENOMIC DNA]</scope>
    <source>
        <strain evidence="2">cv. Yugu1</strain>
    </source>
</reference>
<dbReference type="Proteomes" id="UP000004995">
    <property type="component" value="Unassembled WGS sequence"/>
</dbReference>
<keyword evidence="2" id="KW-1185">Reference proteome</keyword>
<name>A0A0Q3R100_SETIT</name>
<dbReference type="Gramene" id="KQL23697">
    <property type="protein sequence ID" value="KQL23697"/>
    <property type="gene ID" value="SETIT_0326091mg"/>
</dbReference>
<sequence length="65" mass="7323">RDMKYFRAQMLQMLQGLLPDLPPETVANVARPYMTVDAYTVEAEGTGEMIPEERLTCNLTALMST</sequence>
<reference evidence="1" key="2">
    <citation type="submission" date="2018-08" db="UniProtKB">
        <authorList>
            <consortium name="EnsemblPlants"/>
        </authorList>
    </citation>
    <scope>IDENTIFICATION</scope>
    <source>
        <strain evidence="1">Yugu1</strain>
    </source>
</reference>
<evidence type="ECO:0000313" key="1">
    <source>
        <dbReference type="EnsemblPlants" id="KQL23697"/>
    </source>
</evidence>
<evidence type="ECO:0000313" key="2">
    <source>
        <dbReference type="Proteomes" id="UP000004995"/>
    </source>
</evidence>
<protein>
    <submittedName>
        <fullName evidence="1">Uncharacterized protein</fullName>
    </submittedName>
</protein>
<proteinExistence type="predicted"/>
<dbReference type="AlphaFoldDB" id="A0A0Q3R100"/>
<dbReference type="InParanoid" id="A0A0Q3R100"/>
<organism evidence="1 2">
    <name type="scientific">Setaria italica</name>
    <name type="common">Foxtail millet</name>
    <name type="synonym">Panicum italicum</name>
    <dbReference type="NCBI Taxonomy" id="4555"/>
    <lineage>
        <taxon>Eukaryota</taxon>
        <taxon>Viridiplantae</taxon>
        <taxon>Streptophyta</taxon>
        <taxon>Embryophyta</taxon>
        <taxon>Tracheophyta</taxon>
        <taxon>Spermatophyta</taxon>
        <taxon>Magnoliopsida</taxon>
        <taxon>Liliopsida</taxon>
        <taxon>Poales</taxon>
        <taxon>Poaceae</taxon>
        <taxon>PACMAD clade</taxon>
        <taxon>Panicoideae</taxon>
        <taxon>Panicodae</taxon>
        <taxon>Paniceae</taxon>
        <taxon>Cenchrinae</taxon>
        <taxon>Setaria</taxon>
    </lineage>
</organism>